<feature type="non-terminal residue" evidence="2">
    <location>
        <position position="117"/>
    </location>
</feature>
<reference evidence="2" key="1">
    <citation type="submission" date="2023-10" db="EMBL/GenBank/DDBJ databases">
        <title>Genome assembly of Pristionchus species.</title>
        <authorList>
            <person name="Yoshida K."/>
            <person name="Sommer R.J."/>
        </authorList>
    </citation>
    <scope>NUCLEOTIDE SEQUENCE</scope>
    <source>
        <strain evidence="2">RS5133</strain>
    </source>
</reference>
<sequence>AARAAAAARSESAARGIRGSQQSASFPKMCTNEAPTARSRSLHSSTSRWNALIRGSAALRCSLSVCCLYCVLSISSRPLPSSAADCRASCARISPSRYACSDSQSKLRHVSSTVSSR</sequence>
<feature type="compositionally biased region" description="Low complexity" evidence="1">
    <location>
        <begin position="1"/>
        <end position="15"/>
    </location>
</feature>
<proteinExistence type="predicted"/>
<accession>A0AAV5VF54</accession>
<name>A0AAV5VF54_9BILA</name>
<dbReference type="AlphaFoldDB" id="A0AAV5VF54"/>
<gene>
    <name evidence="2" type="ORF">PFISCL1PPCAC_8381</name>
</gene>
<evidence type="ECO:0000313" key="3">
    <source>
        <dbReference type="Proteomes" id="UP001432322"/>
    </source>
</evidence>
<keyword evidence="3" id="KW-1185">Reference proteome</keyword>
<evidence type="ECO:0000313" key="2">
    <source>
        <dbReference type="EMBL" id="GMT17084.1"/>
    </source>
</evidence>
<dbReference type="EMBL" id="BTSY01000003">
    <property type="protein sequence ID" value="GMT17084.1"/>
    <property type="molecule type" value="Genomic_DNA"/>
</dbReference>
<feature type="region of interest" description="Disordered" evidence="1">
    <location>
        <begin position="1"/>
        <end position="28"/>
    </location>
</feature>
<comment type="caution">
    <text evidence="2">The sequence shown here is derived from an EMBL/GenBank/DDBJ whole genome shotgun (WGS) entry which is preliminary data.</text>
</comment>
<feature type="non-terminal residue" evidence="2">
    <location>
        <position position="1"/>
    </location>
</feature>
<evidence type="ECO:0000256" key="1">
    <source>
        <dbReference type="SAM" id="MobiDB-lite"/>
    </source>
</evidence>
<protein>
    <submittedName>
        <fullName evidence="2">Uncharacterized protein</fullName>
    </submittedName>
</protein>
<dbReference type="Proteomes" id="UP001432322">
    <property type="component" value="Unassembled WGS sequence"/>
</dbReference>
<organism evidence="2 3">
    <name type="scientific">Pristionchus fissidentatus</name>
    <dbReference type="NCBI Taxonomy" id="1538716"/>
    <lineage>
        <taxon>Eukaryota</taxon>
        <taxon>Metazoa</taxon>
        <taxon>Ecdysozoa</taxon>
        <taxon>Nematoda</taxon>
        <taxon>Chromadorea</taxon>
        <taxon>Rhabditida</taxon>
        <taxon>Rhabditina</taxon>
        <taxon>Diplogasteromorpha</taxon>
        <taxon>Diplogasteroidea</taxon>
        <taxon>Neodiplogasteridae</taxon>
        <taxon>Pristionchus</taxon>
    </lineage>
</organism>